<dbReference type="InParanoid" id="A0A0D0AAF6"/>
<evidence type="ECO:0000313" key="2">
    <source>
        <dbReference type="EMBL" id="KIK35064.1"/>
    </source>
</evidence>
<feature type="region of interest" description="Disordered" evidence="1">
    <location>
        <begin position="740"/>
        <end position="775"/>
    </location>
</feature>
<evidence type="ECO:0000313" key="3">
    <source>
        <dbReference type="Proteomes" id="UP000054485"/>
    </source>
</evidence>
<dbReference type="STRING" id="930992.A0A0D0AAF6"/>
<dbReference type="OrthoDB" id="3052721at2759"/>
<feature type="compositionally biased region" description="Basic and acidic residues" evidence="1">
    <location>
        <begin position="740"/>
        <end position="751"/>
    </location>
</feature>
<reference evidence="2 3" key="1">
    <citation type="submission" date="2014-04" db="EMBL/GenBank/DDBJ databases">
        <authorList>
            <consortium name="DOE Joint Genome Institute"/>
            <person name="Kuo A."/>
            <person name="Ruytinx J."/>
            <person name="Rineau F."/>
            <person name="Colpaert J."/>
            <person name="Kohler A."/>
            <person name="Nagy L.G."/>
            <person name="Floudas D."/>
            <person name="Copeland A."/>
            <person name="Barry K.W."/>
            <person name="Cichocki N."/>
            <person name="Veneault-Fourrey C."/>
            <person name="LaButti K."/>
            <person name="Lindquist E.A."/>
            <person name="Lipzen A."/>
            <person name="Lundell T."/>
            <person name="Morin E."/>
            <person name="Murat C."/>
            <person name="Sun H."/>
            <person name="Tunlid A."/>
            <person name="Henrissat B."/>
            <person name="Grigoriev I.V."/>
            <person name="Hibbett D.S."/>
            <person name="Martin F."/>
            <person name="Nordberg H.P."/>
            <person name="Cantor M.N."/>
            <person name="Hua S.X."/>
        </authorList>
    </citation>
    <scope>NUCLEOTIDE SEQUENCE [LARGE SCALE GENOMIC DNA]</scope>
    <source>
        <strain evidence="2 3">UH-Slu-Lm8-n1</strain>
    </source>
</reference>
<organism evidence="2 3">
    <name type="scientific">Suillus luteus UH-Slu-Lm8-n1</name>
    <dbReference type="NCBI Taxonomy" id="930992"/>
    <lineage>
        <taxon>Eukaryota</taxon>
        <taxon>Fungi</taxon>
        <taxon>Dikarya</taxon>
        <taxon>Basidiomycota</taxon>
        <taxon>Agaricomycotina</taxon>
        <taxon>Agaricomycetes</taxon>
        <taxon>Agaricomycetidae</taxon>
        <taxon>Boletales</taxon>
        <taxon>Suillineae</taxon>
        <taxon>Suillaceae</taxon>
        <taxon>Suillus</taxon>
    </lineage>
</organism>
<dbReference type="AlphaFoldDB" id="A0A0D0AAF6"/>
<name>A0A0D0AAF6_9AGAM</name>
<proteinExistence type="predicted"/>
<sequence length="775" mass="87063">MRVTRASAAKTCANEKARDILATEAASTFSLKEKGVFTNVSRAMVRDLVANLDIPLRSINATINVVAEALGVEVEGDVSQRSIRRMVIEGGIAAETQLVDEITCARGVTLSGDGTTHKNINYQSHHVTLTLPDGQTATRLAGILHEVNHTTNEMYSTYNDVMGGHNAADIRDFAPKVKGMLTDHAEDQKKLVRLFAEWKRECEREVRGEKALACLPPADVVRLLSEMMENVIETAGGYQQWDLLSLDERQLHSSKAIRQLRMTFGEKEFASLSSAEKEAVDFFVWAGCCMHKELNAAKGGNTRMRAWWEQNGVDGPVLLMNKDNAAAASAGSSVAKDRAVQVSTGGGQKTLDLAGSVFRHKDDKKGQHNSLRYYLETELGFTSQWPNTSNTRYHSHGDAACEYLVHKSWYMQFLEIVLFKKESRTHTNMEQNVFRGFSCLRTEEEITCWASYNQCLTHPYLRTIRNSSTNILDLGPIHAKVIAHLQCLIADVDLVLGPSASHETATLDGRPFERPEAIYAIQRIAQDQKNYPHLRRLLVTFLEGALDTWVRFCGEFTAGGVIDKSSAAQREMAYMKTTNNDNEGALGTVRTSLRRAPHMSLSHLNSRFMYKKNMTGTYIQKFLRPGAQKRLLKKARAVDTRGDERKRRVAQANYDKERVRKNKQLDVRRKEQREAAEAKLTAVVPRLTLAEVEKLRVDEINLQIRWYRQFDKDVPAAKNTPSGKAKKVEVLMDAVGRYVRGETHPKHDTQHSMEQPDGSNNAQGMPGCEDEYDDE</sequence>
<dbReference type="Proteomes" id="UP000054485">
    <property type="component" value="Unassembled WGS sequence"/>
</dbReference>
<dbReference type="EMBL" id="KN835667">
    <property type="protein sequence ID" value="KIK35064.1"/>
    <property type="molecule type" value="Genomic_DNA"/>
</dbReference>
<reference evidence="3" key="2">
    <citation type="submission" date="2015-01" db="EMBL/GenBank/DDBJ databases">
        <title>Evolutionary Origins and Diversification of the Mycorrhizal Mutualists.</title>
        <authorList>
            <consortium name="DOE Joint Genome Institute"/>
            <consortium name="Mycorrhizal Genomics Consortium"/>
            <person name="Kohler A."/>
            <person name="Kuo A."/>
            <person name="Nagy L.G."/>
            <person name="Floudas D."/>
            <person name="Copeland A."/>
            <person name="Barry K.W."/>
            <person name="Cichocki N."/>
            <person name="Veneault-Fourrey C."/>
            <person name="LaButti K."/>
            <person name="Lindquist E.A."/>
            <person name="Lipzen A."/>
            <person name="Lundell T."/>
            <person name="Morin E."/>
            <person name="Murat C."/>
            <person name="Riley R."/>
            <person name="Ohm R."/>
            <person name="Sun H."/>
            <person name="Tunlid A."/>
            <person name="Henrissat B."/>
            <person name="Grigoriev I.V."/>
            <person name="Hibbett D.S."/>
            <person name="Martin F."/>
        </authorList>
    </citation>
    <scope>NUCLEOTIDE SEQUENCE [LARGE SCALE GENOMIC DNA]</scope>
    <source>
        <strain evidence="3">UH-Slu-Lm8-n1</strain>
    </source>
</reference>
<keyword evidence="3" id="KW-1185">Reference proteome</keyword>
<evidence type="ECO:0000256" key="1">
    <source>
        <dbReference type="SAM" id="MobiDB-lite"/>
    </source>
</evidence>
<protein>
    <submittedName>
        <fullName evidence="2">Uncharacterized protein</fullName>
    </submittedName>
</protein>
<accession>A0A0D0AAF6</accession>
<gene>
    <name evidence="2" type="ORF">CY34DRAFT_26709</name>
</gene>
<dbReference type="HOGENOM" id="CLU_006824_0_0_1"/>